<evidence type="ECO:0000313" key="1">
    <source>
        <dbReference type="EMBL" id="KRX46041.1"/>
    </source>
</evidence>
<dbReference type="AlphaFoldDB" id="A0A0V0U458"/>
<accession>A0A0V0U458</accession>
<name>A0A0V0U458_9BILA</name>
<gene>
    <name evidence="1" type="ORF">T05_5697</name>
</gene>
<protein>
    <submittedName>
        <fullName evidence="1">Uncharacterized protein</fullName>
    </submittedName>
</protein>
<keyword evidence="2" id="KW-1185">Reference proteome</keyword>
<sequence>MHFSIAISVVIVKNSALRPSISWSIQRMDVSRSSISPGRCPSQNSSTYSASCSTCRGQTVSDNNHSMYTTYKSLCSPSIHASGIIG</sequence>
<reference evidence="1 2" key="1">
    <citation type="submission" date="2015-01" db="EMBL/GenBank/DDBJ databases">
        <title>Evolution of Trichinella species and genotypes.</title>
        <authorList>
            <person name="Korhonen P.K."/>
            <person name="Edoardo P."/>
            <person name="Giuseppe L.R."/>
            <person name="Gasser R.B."/>
        </authorList>
    </citation>
    <scope>NUCLEOTIDE SEQUENCE [LARGE SCALE GENOMIC DNA]</scope>
    <source>
        <strain evidence="1">ISS417</strain>
    </source>
</reference>
<dbReference type="EMBL" id="JYDJ01000065">
    <property type="protein sequence ID" value="KRX46041.1"/>
    <property type="molecule type" value="Genomic_DNA"/>
</dbReference>
<comment type="caution">
    <text evidence="1">The sequence shown here is derived from an EMBL/GenBank/DDBJ whole genome shotgun (WGS) entry which is preliminary data.</text>
</comment>
<dbReference type="Proteomes" id="UP000055048">
    <property type="component" value="Unassembled WGS sequence"/>
</dbReference>
<evidence type="ECO:0000313" key="2">
    <source>
        <dbReference type="Proteomes" id="UP000055048"/>
    </source>
</evidence>
<organism evidence="1 2">
    <name type="scientific">Trichinella murrelli</name>
    <dbReference type="NCBI Taxonomy" id="144512"/>
    <lineage>
        <taxon>Eukaryota</taxon>
        <taxon>Metazoa</taxon>
        <taxon>Ecdysozoa</taxon>
        <taxon>Nematoda</taxon>
        <taxon>Enoplea</taxon>
        <taxon>Dorylaimia</taxon>
        <taxon>Trichinellida</taxon>
        <taxon>Trichinellidae</taxon>
        <taxon>Trichinella</taxon>
    </lineage>
</organism>
<proteinExistence type="predicted"/>